<reference evidence="2 3" key="1">
    <citation type="submission" date="2015-01" db="EMBL/GenBank/DDBJ databases">
        <title>The Genome Sequence of Exophiala sideris CBS121828.</title>
        <authorList>
            <consortium name="The Broad Institute Genomics Platform"/>
            <person name="Cuomo C."/>
            <person name="de Hoog S."/>
            <person name="Gorbushina A."/>
            <person name="Stielow B."/>
            <person name="Teixiera M."/>
            <person name="Abouelleil A."/>
            <person name="Chapman S.B."/>
            <person name="Priest M."/>
            <person name="Young S.K."/>
            <person name="Wortman J."/>
            <person name="Nusbaum C."/>
            <person name="Birren B."/>
        </authorList>
    </citation>
    <scope>NUCLEOTIDE SEQUENCE [LARGE SCALE GENOMIC DNA]</scope>
    <source>
        <strain evidence="2 3">CBS 121828</strain>
    </source>
</reference>
<dbReference type="AlphaFoldDB" id="A0A0D1ZCE1"/>
<dbReference type="SUPFAM" id="SSF51735">
    <property type="entry name" value="NAD(P)-binding Rossmann-fold domains"/>
    <property type="match status" value="1"/>
</dbReference>
<dbReference type="GO" id="GO:0016651">
    <property type="term" value="F:oxidoreductase activity, acting on NAD(P)H"/>
    <property type="evidence" value="ECO:0007669"/>
    <property type="project" value="InterPro"/>
</dbReference>
<name>A0A0D1ZCE1_9EURO</name>
<accession>A0A0D1ZCE1</accession>
<dbReference type="EMBL" id="KN846951">
    <property type="protein sequence ID" value="KIV84433.1"/>
    <property type="molecule type" value="Genomic_DNA"/>
</dbReference>
<sequence length="268" mass="29659">MPHKAIWVNGDATQEIKTVEGGYKPWAEELLLKTTCVGPHFPYRGSRSATGQSSFGEDQARLGYKPFNLRISVVAARLLSLHPYGYEVASHSRAMRSQCKQQHDYLKTLGAHYVFDYRDEDVVAKIKSVIPPGKSSLHAYDCVGVNIAPLEDAVAPGGSIILALPSTRSSPNHHVEMAIAGIIHDLETLKAEEFSFHGGEPHDHKGALRLSALMAWKMEHVGKKYKPARVRHLSGQGMYDAFEAFELMRANKINAEKVVWRMSGTPGL</sequence>
<dbReference type="PANTHER" id="PTHR45348">
    <property type="entry name" value="HYPOTHETICAL OXIDOREDUCTASE (EUROFUNG)"/>
    <property type="match status" value="1"/>
</dbReference>
<gene>
    <name evidence="2" type="ORF">PV11_00213</name>
</gene>
<organism evidence="2 3">
    <name type="scientific">Exophiala sideris</name>
    <dbReference type="NCBI Taxonomy" id="1016849"/>
    <lineage>
        <taxon>Eukaryota</taxon>
        <taxon>Fungi</taxon>
        <taxon>Dikarya</taxon>
        <taxon>Ascomycota</taxon>
        <taxon>Pezizomycotina</taxon>
        <taxon>Eurotiomycetes</taxon>
        <taxon>Chaetothyriomycetidae</taxon>
        <taxon>Chaetothyriales</taxon>
        <taxon>Herpotrichiellaceae</taxon>
        <taxon>Exophiala</taxon>
    </lineage>
</organism>
<evidence type="ECO:0000256" key="1">
    <source>
        <dbReference type="ARBA" id="ARBA00023002"/>
    </source>
</evidence>
<keyword evidence="1" id="KW-0560">Oxidoreductase</keyword>
<dbReference type="OrthoDB" id="10257049at2759"/>
<dbReference type="Gene3D" id="3.40.50.720">
    <property type="entry name" value="NAD(P)-binding Rossmann-like Domain"/>
    <property type="match status" value="1"/>
</dbReference>
<dbReference type="HOGENOM" id="CLU_1038411_0_0_1"/>
<proteinExistence type="predicted"/>
<dbReference type="InterPro" id="IPR036291">
    <property type="entry name" value="NAD(P)-bd_dom_sf"/>
</dbReference>
<evidence type="ECO:0000313" key="3">
    <source>
        <dbReference type="Proteomes" id="UP000053599"/>
    </source>
</evidence>
<dbReference type="InterPro" id="IPR047122">
    <property type="entry name" value="Trans-enoyl_RdTase-like"/>
</dbReference>
<dbReference type="PANTHER" id="PTHR45348:SF2">
    <property type="entry name" value="ZINC-TYPE ALCOHOL DEHYDROGENASE-LIKE PROTEIN C2E1P3.01"/>
    <property type="match status" value="1"/>
</dbReference>
<protein>
    <recommendedName>
        <fullName evidence="4">Alcohol dehydrogenase-like C-terminal domain-containing protein</fullName>
    </recommendedName>
</protein>
<dbReference type="Proteomes" id="UP000053599">
    <property type="component" value="Unassembled WGS sequence"/>
</dbReference>
<evidence type="ECO:0000313" key="2">
    <source>
        <dbReference type="EMBL" id="KIV84433.1"/>
    </source>
</evidence>
<evidence type="ECO:0008006" key="4">
    <source>
        <dbReference type="Google" id="ProtNLM"/>
    </source>
</evidence>
<dbReference type="Gene3D" id="3.90.180.10">
    <property type="entry name" value="Medium-chain alcohol dehydrogenases, catalytic domain"/>
    <property type="match status" value="1"/>
</dbReference>